<organism evidence="1 2">
    <name type="scientific">Catenulispora acidiphila (strain DSM 44928 / JCM 14897 / NBRC 102108 / NRRL B-24433 / ID139908)</name>
    <dbReference type="NCBI Taxonomy" id="479433"/>
    <lineage>
        <taxon>Bacteria</taxon>
        <taxon>Bacillati</taxon>
        <taxon>Actinomycetota</taxon>
        <taxon>Actinomycetes</taxon>
        <taxon>Catenulisporales</taxon>
        <taxon>Catenulisporaceae</taxon>
        <taxon>Catenulispora</taxon>
    </lineage>
</organism>
<dbReference type="STRING" id="479433.Caci_5496"/>
<protein>
    <recommendedName>
        <fullName evidence="3">ASCH domain-containing protein</fullName>
    </recommendedName>
</protein>
<dbReference type="AlphaFoldDB" id="C7Q9K9"/>
<dbReference type="InterPro" id="IPR015947">
    <property type="entry name" value="PUA-like_sf"/>
</dbReference>
<keyword evidence="2" id="KW-1185">Reference proteome</keyword>
<dbReference type="HOGENOM" id="CLU_135561_0_0_11"/>
<dbReference type="KEGG" id="cai:Caci_5496"/>
<dbReference type="SUPFAM" id="SSF88697">
    <property type="entry name" value="PUA domain-like"/>
    <property type="match status" value="1"/>
</dbReference>
<proteinExistence type="predicted"/>
<sequence length="142" mass="15809">MTDRVLLLSLRPRFAEAILEGSKTVELRRRPIAAGAGTRVVLYSSAPTMAIVGTARLRTVDVAAPETAWKRHRARLGLTKEEFDGYLDGADQAYLLHLTAICELDEPLHLYHLRESGVFQPPQSFRYVAADDPLPLRELAAQ</sequence>
<dbReference type="Proteomes" id="UP000000851">
    <property type="component" value="Chromosome"/>
</dbReference>
<evidence type="ECO:0000313" key="2">
    <source>
        <dbReference type="Proteomes" id="UP000000851"/>
    </source>
</evidence>
<dbReference type="InParanoid" id="C7Q9K9"/>
<evidence type="ECO:0008006" key="3">
    <source>
        <dbReference type="Google" id="ProtNLM"/>
    </source>
</evidence>
<reference evidence="1 2" key="1">
    <citation type="journal article" date="2009" name="Stand. Genomic Sci.">
        <title>Complete genome sequence of Catenulispora acidiphila type strain (ID 139908).</title>
        <authorList>
            <person name="Copeland A."/>
            <person name="Lapidus A."/>
            <person name="Glavina Del Rio T."/>
            <person name="Nolan M."/>
            <person name="Lucas S."/>
            <person name="Chen F."/>
            <person name="Tice H."/>
            <person name="Cheng J.F."/>
            <person name="Bruce D."/>
            <person name="Goodwin L."/>
            <person name="Pitluck S."/>
            <person name="Mikhailova N."/>
            <person name="Pati A."/>
            <person name="Ivanova N."/>
            <person name="Mavromatis K."/>
            <person name="Chen A."/>
            <person name="Palaniappan K."/>
            <person name="Chain P."/>
            <person name="Land M."/>
            <person name="Hauser L."/>
            <person name="Chang Y.J."/>
            <person name="Jeffries C.D."/>
            <person name="Chertkov O."/>
            <person name="Brettin T."/>
            <person name="Detter J.C."/>
            <person name="Han C."/>
            <person name="Ali Z."/>
            <person name="Tindall B.J."/>
            <person name="Goker M."/>
            <person name="Bristow J."/>
            <person name="Eisen J.A."/>
            <person name="Markowitz V."/>
            <person name="Hugenholtz P."/>
            <person name="Kyrpides N.C."/>
            <person name="Klenk H.P."/>
        </authorList>
    </citation>
    <scope>NUCLEOTIDE SEQUENCE [LARGE SCALE GENOMIC DNA]</scope>
    <source>
        <strain evidence="2">DSM 44928 / JCM 14897 / NBRC 102108 / NRRL B-24433 / ID139908</strain>
    </source>
</reference>
<name>C7Q9K9_CATAD</name>
<dbReference type="EMBL" id="CP001700">
    <property type="protein sequence ID" value="ACU74355.1"/>
    <property type="molecule type" value="Genomic_DNA"/>
</dbReference>
<dbReference type="Gene3D" id="2.30.130.30">
    <property type="entry name" value="Hypothetical protein"/>
    <property type="match status" value="1"/>
</dbReference>
<gene>
    <name evidence="1" type="ordered locus">Caci_5496</name>
</gene>
<evidence type="ECO:0000313" key="1">
    <source>
        <dbReference type="EMBL" id="ACU74355.1"/>
    </source>
</evidence>
<accession>C7Q9K9</accession>
<dbReference type="eggNOG" id="COG4933">
    <property type="taxonomic scope" value="Bacteria"/>
</dbReference>